<keyword evidence="1" id="KW-0175">Coiled coil</keyword>
<feature type="coiled-coil region" evidence="1">
    <location>
        <begin position="363"/>
        <end position="464"/>
    </location>
</feature>
<feature type="region of interest" description="Disordered" evidence="2">
    <location>
        <begin position="172"/>
        <end position="191"/>
    </location>
</feature>
<evidence type="ECO:0000313" key="4">
    <source>
        <dbReference type="Proteomes" id="UP000729357"/>
    </source>
</evidence>
<reference evidence="3" key="1">
    <citation type="journal article" date="2021" name="J Fungi (Basel)">
        <title>Virulence traits and population genomics of the black yeast Aureobasidium melanogenum.</title>
        <authorList>
            <person name="Cernosa A."/>
            <person name="Sun X."/>
            <person name="Gostincar C."/>
            <person name="Fang C."/>
            <person name="Gunde-Cimerman N."/>
            <person name="Song Z."/>
        </authorList>
    </citation>
    <scope>NUCLEOTIDE SEQUENCE</scope>
    <source>
        <strain evidence="3">EXF-9298</strain>
    </source>
</reference>
<feature type="non-terminal residue" evidence="3">
    <location>
        <position position="1"/>
    </location>
</feature>
<evidence type="ECO:0000256" key="2">
    <source>
        <dbReference type="SAM" id="MobiDB-lite"/>
    </source>
</evidence>
<evidence type="ECO:0000313" key="3">
    <source>
        <dbReference type="EMBL" id="KAG9987878.1"/>
    </source>
</evidence>
<organism evidence="3 4">
    <name type="scientific">Aureobasidium melanogenum</name>
    <name type="common">Aureobasidium pullulans var. melanogenum</name>
    <dbReference type="NCBI Taxonomy" id="46634"/>
    <lineage>
        <taxon>Eukaryota</taxon>
        <taxon>Fungi</taxon>
        <taxon>Dikarya</taxon>
        <taxon>Ascomycota</taxon>
        <taxon>Pezizomycotina</taxon>
        <taxon>Dothideomycetes</taxon>
        <taxon>Dothideomycetidae</taxon>
        <taxon>Dothideales</taxon>
        <taxon>Saccotheciaceae</taxon>
        <taxon>Aureobasidium</taxon>
    </lineage>
</organism>
<protein>
    <submittedName>
        <fullName evidence="3">Uncharacterized protein</fullName>
    </submittedName>
</protein>
<evidence type="ECO:0000256" key="1">
    <source>
        <dbReference type="SAM" id="Coils"/>
    </source>
</evidence>
<gene>
    <name evidence="3" type="ORF">KCU98_g3038</name>
</gene>
<proteinExistence type="predicted"/>
<dbReference type="AlphaFoldDB" id="A0A9P8FZY6"/>
<accession>A0A9P8FZY6</accession>
<keyword evidence="4" id="KW-1185">Reference proteome</keyword>
<feature type="compositionally biased region" description="Basic and acidic residues" evidence="2">
    <location>
        <begin position="172"/>
        <end position="190"/>
    </location>
</feature>
<dbReference type="EMBL" id="JAHFXS010000192">
    <property type="protein sequence ID" value="KAG9987878.1"/>
    <property type="molecule type" value="Genomic_DNA"/>
</dbReference>
<reference evidence="3" key="2">
    <citation type="submission" date="2021-08" db="EMBL/GenBank/DDBJ databases">
        <authorList>
            <person name="Gostincar C."/>
            <person name="Sun X."/>
            <person name="Song Z."/>
            <person name="Gunde-Cimerman N."/>
        </authorList>
    </citation>
    <scope>NUCLEOTIDE SEQUENCE</scope>
    <source>
        <strain evidence="3">EXF-9298</strain>
    </source>
</reference>
<comment type="caution">
    <text evidence="3">The sequence shown here is derived from an EMBL/GenBank/DDBJ whole genome shotgun (WGS) entry which is preliminary data.</text>
</comment>
<name>A0A9P8FZY6_AURME</name>
<dbReference type="Proteomes" id="UP000729357">
    <property type="component" value="Unassembled WGS sequence"/>
</dbReference>
<sequence>MCPAIKRITCVKWVPGDSEDSRNGYHLSSCSSLVQESCNRLESGWFGVRIRLSLNTFTVGFNYAIHQCAESTIKDARIPLGLIDGDNKLRPAIDTLESNAQKVKSELEEKETEVNESRALLVLSEDVTLQDGIKNLQGERNSATSEVANVRQTLGLTDATANTITAIQKVKSDAQQNKDERQAREKEINDAKSLLNLSGTTSLQDGLVELKNASESAEGIIRDARSTLQLTDPNIGLVNTIDGLKSEAQANKTSREASEKEVRDAKSLLSISDKTSLHDGLVALHDASESAKGIIKNARSSLELTDPNLNLVDAINQVKSDAQTRSSELETVRGQLTTALSIIEHAQKDLELQDKDSPISPAIKSLKEQLQQAQDTLEKSQREVNDARGLLKLSTSTTLQKGLRDLQEHLRNAEATVKAAQETLSLSDADSNISRAIINVQDQLKNANGQLDDARKSLDLSDDNADISQAIGRLQSNSKILNDDLDVHNRQLGNCIHTIRSLLVPANDLNSLPGMTIVDLQTRYRPLGAKVDDKSTPLTLEKLNWSLEIGNIPTTKEPFNQLTERLRAMMVFGAEVPDRLDVLEALINQVDQCTLADLNALFRVLCNSWISSGHAQMVELNFTPILDGAPQSSLQVLFEARLLELLIRGSSVLRYGWSNLATAVEDSWRVINETVINENLILRAYDAWFKSLDRAGLEGITYHLMGVVEESDASLICSDRTDSSRLLIASVVVDGSYCYLCKTGEPRATMYAVSDLQYHLPRSVIVFPTRDRGNGVVSADPPFSEPPTQTFAENHLQSLYSRGSTAVYRGQ</sequence>